<evidence type="ECO:0000256" key="6">
    <source>
        <dbReference type="SAM" id="MobiDB-lite"/>
    </source>
</evidence>
<keyword evidence="7" id="KW-0812">Transmembrane</keyword>
<gene>
    <name evidence="8" type="primary">ABSGL_14226.1 scaffold 14385</name>
</gene>
<dbReference type="STRING" id="4829.A0A163KJM1"/>
<dbReference type="CDD" id="cd24039">
    <property type="entry name" value="ASKHA_NBD_YND1-like"/>
    <property type="match status" value="1"/>
</dbReference>
<dbReference type="GO" id="GO:0016020">
    <property type="term" value="C:membrane"/>
    <property type="evidence" value="ECO:0007669"/>
    <property type="project" value="TreeGrafter"/>
</dbReference>
<feature type="compositionally biased region" description="Polar residues" evidence="6">
    <location>
        <begin position="759"/>
        <end position="771"/>
    </location>
</feature>
<dbReference type="FunCoup" id="A0A163KJM1">
    <property type="interactions" value="250"/>
</dbReference>
<feature type="compositionally biased region" description="Basic and acidic residues" evidence="6">
    <location>
        <begin position="881"/>
        <end position="890"/>
    </location>
</feature>
<dbReference type="GO" id="GO:0045134">
    <property type="term" value="F:UDP phosphatase activity"/>
    <property type="evidence" value="ECO:0007669"/>
    <property type="project" value="TreeGrafter"/>
</dbReference>
<evidence type="ECO:0008006" key="10">
    <source>
        <dbReference type="Google" id="ProtNLM"/>
    </source>
</evidence>
<name>A0A163KJM1_ABSGL</name>
<keyword evidence="9" id="KW-1185">Reference proteome</keyword>
<dbReference type="GO" id="GO:0005794">
    <property type="term" value="C:Golgi apparatus"/>
    <property type="evidence" value="ECO:0007669"/>
    <property type="project" value="TreeGrafter"/>
</dbReference>
<keyword evidence="4" id="KW-0547">Nucleotide-binding</keyword>
<feature type="compositionally biased region" description="Polar residues" evidence="6">
    <location>
        <begin position="798"/>
        <end position="822"/>
    </location>
</feature>
<feature type="region of interest" description="Disordered" evidence="6">
    <location>
        <begin position="796"/>
        <end position="822"/>
    </location>
</feature>
<keyword evidence="4" id="KW-0067">ATP-binding</keyword>
<dbReference type="EMBL" id="LT554895">
    <property type="protein sequence ID" value="SAM08563.1"/>
    <property type="molecule type" value="Genomic_DNA"/>
</dbReference>
<sequence length="890" mass="98967">MSLVKRLPLEQQSDDQDWANNRRYGVIIDAGSSGSRVYVYSWKDHEFLKTTMSAEDLQGNIPMVERADKNGLKWTHRQEPGISTFGSKPDQVGDHLQGLLDFAQEVVPMHLQPSTPVFLMATAGMRLLPLDEQQVLMEKTCHYIKENSGFFTSDCGTHIRTIPGELEGVYGWVAVNYLMGGFDRQQQQQQQQQHTFGFLDMGGASAQIAFEPDHHQKEEHGSDLTKIHLRTLDGSAVDYDVFVTTFLGYGSNEARRRYLEQRVKTAFDEHQQQQQQQQENGGTTNSSLLDEHHRLHLDDPCLPLHLELTDADTTSVPLQLTGTGQFDQCLEATLPLLNKDAECPTQPCLFNGVHTPKIDWSVHQFVGISEYWYTSHDVLGLGGVYDFNQYEEKATAFCGKDWSLELEDHPDWDAVEIQRYQLQCFKSAWMVNVLHGGIEVPRMVDEQQAHSTSTAAATTQWMEQSIESVEHKNWNPPFRSIDTINDIQVSWTLGAMLIHVANQIPLSGNGINGHSSEDEQPHPIVDGVELPSADHPHEPTLPTTGMTWPSTPEDDTAASWWDLGNTVSVIGLVAMLMVLFGVVLWEWYRYAKKHKRGGEYRRVDNNGGILGNVASSTSSPSITNTTGSPSSSWSEFLAGPIMVMKQVTVRPMIVLRYWTSRFVSYCSSPNGDGPIVDDATYHVGMSGNNTELDHLDQQDAVSINMYQQQIQQQQHSQMHSHQQYPPLAPSSSQAYLLQTSSSATTTSASSSSPPAPSSLMSNNGNLGPSTKSASMISMKYWQKKRYSGDSHHIAQMIQPGNNRSNSSSSLAGFAASNSPMSRSRSRIGFAIHETSDEDDYLTPTASVSDITRTPSPSIKRTIISTSGSAAPSPKPSPRSSLEFRRKDDLV</sequence>
<dbReference type="GO" id="GO:0006256">
    <property type="term" value="P:UDP catabolic process"/>
    <property type="evidence" value="ECO:0007669"/>
    <property type="project" value="TreeGrafter"/>
</dbReference>
<evidence type="ECO:0000256" key="4">
    <source>
        <dbReference type="PIRSR" id="PIRSR600407-2"/>
    </source>
</evidence>
<accession>A0A163KJM1</accession>
<dbReference type="PANTHER" id="PTHR11782:SF121">
    <property type="entry name" value="NUCLEOSIDE-DIPHOSPHATASE MIG-23"/>
    <property type="match status" value="1"/>
</dbReference>
<evidence type="ECO:0000256" key="3">
    <source>
        <dbReference type="PIRSR" id="PIRSR600407-1"/>
    </source>
</evidence>
<protein>
    <recommendedName>
        <fullName evidence="10">Golgi apyrase</fullName>
    </recommendedName>
</protein>
<dbReference type="GO" id="GO:0004382">
    <property type="term" value="F:GDP phosphatase activity"/>
    <property type="evidence" value="ECO:0007669"/>
    <property type="project" value="TreeGrafter"/>
</dbReference>
<dbReference type="GO" id="GO:0017111">
    <property type="term" value="F:ribonucleoside triphosphate phosphatase activity"/>
    <property type="evidence" value="ECO:0007669"/>
    <property type="project" value="TreeGrafter"/>
</dbReference>
<keyword evidence="7" id="KW-0472">Membrane</keyword>
<comment type="similarity">
    <text evidence="1 5">Belongs to the GDA1/CD39 NTPase family.</text>
</comment>
<dbReference type="GO" id="GO:0046036">
    <property type="term" value="P:CTP metabolic process"/>
    <property type="evidence" value="ECO:0007669"/>
    <property type="project" value="TreeGrafter"/>
</dbReference>
<feature type="region of interest" description="Disordered" evidence="6">
    <location>
        <begin position="839"/>
        <end position="890"/>
    </location>
</feature>
<feature type="compositionally biased region" description="Polar residues" evidence="6">
    <location>
        <begin position="729"/>
        <end position="738"/>
    </location>
</feature>
<dbReference type="GO" id="GO:0005524">
    <property type="term" value="F:ATP binding"/>
    <property type="evidence" value="ECO:0007669"/>
    <property type="project" value="UniProtKB-KW"/>
</dbReference>
<feature type="compositionally biased region" description="Polar residues" evidence="6">
    <location>
        <begin position="843"/>
        <end position="858"/>
    </location>
</feature>
<reference evidence="8" key="1">
    <citation type="submission" date="2016-04" db="EMBL/GenBank/DDBJ databases">
        <authorList>
            <person name="Evans L.H."/>
            <person name="Alamgir A."/>
            <person name="Owens N."/>
            <person name="Weber N.D."/>
            <person name="Virtaneva K."/>
            <person name="Barbian K."/>
            <person name="Babar A."/>
            <person name="Rosenke K."/>
        </authorList>
    </citation>
    <scope>NUCLEOTIDE SEQUENCE [LARGE SCALE GENOMIC DNA]</scope>
    <source>
        <strain evidence="8">CBS 101.48</strain>
    </source>
</reference>
<dbReference type="InParanoid" id="A0A163KJM1"/>
<organism evidence="8">
    <name type="scientific">Absidia glauca</name>
    <name type="common">Pin mould</name>
    <dbReference type="NCBI Taxonomy" id="4829"/>
    <lineage>
        <taxon>Eukaryota</taxon>
        <taxon>Fungi</taxon>
        <taxon>Fungi incertae sedis</taxon>
        <taxon>Mucoromycota</taxon>
        <taxon>Mucoromycotina</taxon>
        <taxon>Mucoromycetes</taxon>
        <taxon>Mucorales</taxon>
        <taxon>Cunninghamellaceae</taxon>
        <taxon>Absidia</taxon>
    </lineage>
</organism>
<evidence type="ECO:0000256" key="1">
    <source>
        <dbReference type="ARBA" id="ARBA00009283"/>
    </source>
</evidence>
<dbReference type="PROSITE" id="PS01238">
    <property type="entry name" value="GDA1_CD39_NTPASE"/>
    <property type="match status" value="1"/>
</dbReference>
<dbReference type="OrthoDB" id="6372431at2759"/>
<dbReference type="InterPro" id="IPR000407">
    <property type="entry name" value="GDA1_CD39_NTPase"/>
</dbReference>
<feature type="compositionally biased region" description="Low complexity" evidence="6">
    <location>
        <begin position="739"/>
        <end position="752"/>
    </location>
</feature>
<dbReference type="Pfam" id="PF01150">
    <property type="entry name" value="GDA1_CD39"/>
    <property type="match status" value="1"/>
</dbReference>
<dbReference type="Gene3D" id="3.30.420.40">
    <property type="match status" value="1"/>
</dbReference>
<feature type="compositionally biased region" description="Low complexity" evidence="6">
    <location>
        <begin position="709"/>
        <end position="723"/>
    </location>
</feature>
<keyword evidence="7" id="KW-1133">Transmembrane helix</keyword>
<feature type="binding site" evidence="4">
    <location>
        <begin position="203"/>
        <end position="207"/>
    </location>
    <ligand>
        <name>ATP</name>
        <dbReference type="ChEBI" id="CHEBI:30616"/>
    </ligand>
</feature>
<feature type="region of interest" description="Disordered" evidence="6">
    <location>
        <begin position="709"/>
        <end position="771"/>
    </location>
</feature>
<feature type="region of interest" description="Disordered" evidence="6">
    <location>
        <begin position="266"/>
        <end position="287"/>
    </location>
</feature>
<keyword evidence="2 5" id="KW-0378">Hydrolase</keyword>
<dbReference type="AlphaFoldDB" id="A0A163KJM1"/>
<dbReference type="Gene3D" id="3.30.420.150">
    <property type="entry name" value="Exopolyphosphatase. Domain 2"/>
    <property type="match status" value="1"/>
</dbReference>
<feature type="transmembrane region" description="Helical" evidence="7">
    <location>
        <begin position="569"/>
        <end position="588"/>
    </location>
</feature>
<evidence type="ECO:0000313" key="8">
    <source>
        <dbReference type="EMBL" id="SAM08563.1"/>
    </source>
</evidence>
<dbReference type="PANTHER" id="PTHR11782">
    <property type="entry name" value="ADENOSINE/GUANOSINE DIPHOSPHATASE"/>
    <property type="match status" value="1"/>
</dbReference>
<proteinExistence type="inferred from homology"/>
<evidence type="ECO:0000313" key="9">
    <source>
        <dbReference type="Proteomes" id="UP000078561"/>
    </source>
</evidence>
<evidence type="ECO:0000256" key="2">
    <source>
        <dbReference type="ARBA" id="ARBA00022801"/>
    </source>
</evidence>
<dbReference type="Proteomes" id="UP000078561">
    <property type="component" value="Unassembled WGS sequence"/>
</dbReference>
<evidence type="ECO:0000256" key="7">
    <source>
        <dbReference type="SAM" id="Phobius"/>
    </source>
</evidence>
<feature type="active site" description="Proton acceptor" evidence="3">
    <location>
        <position position="167"/>
    </location>
</feature>
<evidence type="ECO:0000256" key="5">
    <source>
        <dbReference type="RuleBase" id="RU003833"/>
    </source>
</evidence>